<dbReference type="SUPFAM" id="SSF53448">
    <property type="entry name" value="Nucleotide-diphospho-sugar transferases"/>
    <property type="match status" value="1"/>
</dbReference>
<dbReference type="InterPro" id="IPR024770">
    <property type="entry name" value="TcdA/TcdB_cat"/>
</dbReference>
<dbReference type="eggNOG" id="COG3774">
    <property type="taxonomic scope" value="Bacteria"/>
</dbReference>
<dbReference type="Pfam" id="PF12920">
    <property type="entry name" value="TcdA_TcdB_pore"/>
    <property type="match status" value="1"/>
</dbReference>
<protein>
    <submittedName>
        <fullName evidence="3">Putative toxin protein</fullName>
    </submittedName>
</protein>
<proteinExistence type="predicted"/>
<reference evidence="3" key="1">
    <citation type="journal article" date="2012" name="PLoS Genet.">
        <title>Comparative Genomics of Plant-Associated Pseudomonas spp.: Insights into Diversity and Inheritance of Traits Involved in Multitrophic Interactions.</title>
        <authorList>
            <person name="Loper J.E."/>
            <person name="Hassan K.A."/>
            <person name="Mavrodi D.V."/>
            <person name="Davis E.W.II."/>
            <person name="Lim C.K."/>
            <person name="Shaffer B.T."/>
            <person name="Elbourne L.D."/>
            <person name="Stockwell V.O."/>
            <person name="Hartney S.L."/>
            <person name="Breakwell K."/>
            <person name="Henkels M.D."/>
            <person name="Tetu S.G."/>
            <person name="Rangel L.I."/>
            <person name="Kidarsa T.A."/>
            <person name="Wilson N.L."/>
            <person name="van de Mortel J.E."/>
            <person name="Song C."/>
            <person name="Blumhagen R."/>
            <person name="Radune D."/>
            <person name="Hostetler J.B."/>
            <person name="Brinkac L.M."/>
            <person name="Durkin A.S."/>
            <person name="Kluepfel D.A."/>
            <person name="Wechter W.P."/>
            <person name="Anderson A.J."/>
            <person name="Kim Y.C."/>
            <person name="Pierson L.S.III."/>
            <person name="Pierson E.A."/>
            <person name="Lindow S.E."/>
            <person name="Kobayashi D.Y."/>
            <person name="Raaijmakers J.M."/>
            <person name="Weller D.M."/>
            <person name="Thomashow L.S."/>
            <person name="Allen A.E."/>
            <person name="Paulsen I.T."/>
        </authorList>
    </citation>
    <scope>NUCLEOTIDE SEQUENCE [LARGE SCALE GENOMIC DNA]</scope>
    <source>
        <strain evidence="3">Q2-87</strain>
    </source>
</reference>
<evidence type="ECO:0000313" key="3">
    <source>
        <dbReference type="EMBL" id="EJL03988.1"/>
    </source>
</evidence>
<sequence>MQEAESLNSDGLVKFISLFKLSDLERVLLPYKNSEQYDAVIRYYFACVGMPESRRLLEPLGLLKQTLAGFLGNRRTRRSLDVRTSGPIGTGPDLPQIYSRIESHEARLQFSAEQMKQVATEVPRTLNFTWLGGGLGGIQRDYLNVWKQVLAPQGYTLNLWYDSDALLAWQTNKLIVESAKADVFLQGVEDTISETELGAAYERRAVVLKQQMYAHINKAVASGESADEARIDLLVRAYGQDAVELREQLERNRRSVLDMSDFELRDLAAGAISLQLQDIYEREMRLSGNMAAASDVVRAEVLFAEGGSHTDIDHLPPLSNTLGTVDISGFDREARLGLLQLLLNNNPEWMPGRQASSHYYGGIPTEYFPALETFAKSRPRLGEVFEAPEQRLARPFALRALAMEQALSNAFLMAHPGAEILQTVIDRFRSNYELIDASMRLAAQRGVSSSDVAAMLDVAEEVFEKTYGPLSELPMEQVPAAIALVTAVATHFGDGIRLESEGTIHLTGPGAMRDGMVDYAKAHLSAEAAATLRKEAAIAPNRTVNGATEEEQDHSWKANGNDAEKWVREERARWREGQYKARYSGDIAHLLKQSTVEFQQGWPLIEGRAVLLTDVLERLAEGLGEPFIEAMRQGHDGEIRFDKPLPLSFDDRQLIKSQSPDALVPVFLSDEKIRDQGIDEVLSDIASGARRFIEASPLQRLSLGLLLGMDSLDNPHFNAATSELENLANGVAEQGVSGRYAAIERQLYKRKAARFMSGLGGDPAYASMPSDSALELKKTALKEARTLFQWGRQVARIQKVAALEHRIEVIERSGQLLDGFGHNGVQMVPQDLLLNRDGEAIGGRCYPLALVMSAALAQGDSASGLLRERFFLAVLEPEQDDSQGFLHALEALRDVPMSDVGTSLGQANLDRVTAALEKHIGPRTLLLNSDNHSMLVAKTVSAERSLYHFFDPNFGLCKFEGPEAFLRGLEHFFQKEGMARYYAAYGSENRPEFDLIDLQNEKVSALQLSDGFTVEHLLQPGALPGQSQRPMRQRLASARGQSLQNNPRLGSCLLALDGHWWSRQIEQATSRLQQENQLAAHLVPLFDTLEVTPDGAYRVSLIDPVNPEQLVRVVTDDHRLLRIKSYLSEQFSALANKPFVPSDPTEVGSVHTLNAGFAIQALMNALRSQEGSGRPLTLAVRLHAYVNYAQLAHGNVVDIAGLVGLVRQALVEEKLIARTVAPVVKAAVGSSMSEATGGLLQLANVGFDIYQLSTAHNDVERAQFGTQLAFDSASLVLSVGAYAVGATTAGAVLGGAAVILGGLAVGVGALAQGFAIVAEEAKEVGLLFDEIAKAHLQAYRFDARQGAWLPRSSLIVQTLDLTRGALMLDSPKLYPQRDHFGVPTIELDYDRAINIRRDLGLPGQVAFKPPAGQVIVLPCTPQTCYRYEYIALPFATSRHDTGFDTARRLEKRKADGSWQFQFSFYSFPSEYIVRRMVPDYRQTVIDVVLDSADRSLVVPLIPPIWHNMIAYKIQGAGKRCALVIHPGVRLSLESTSLQVSTWFMDASWASEQEIRIESYDKFFIDDVQVTIVGGWRHEISLRLADNQIFKVDLTNRTLVLLELDAPPDMDQQTLQDHFKALARDHRLAMAYTPISHHLIPFEDPDEPRRITAWYDAKEDRFLYIRDDLPGAGEALLGAVVGSACYFYNPQTLIIWQVDALTGLLSHRYWLRSTSNLVSTIKSIEADAQGVIHVVQQVTRADQTVDVLRYVIHDGQLLLSSNTRELDLVMEPALSASETLADWSQVLGDSLPLTPNTNPEDTFVTVNWQPAPFVSICWKSDAQWRDMAWVRRSDRLIIRPAPRRNQPRGWPDSIKNMTDLTLLAPPDDSDVFVIYDRLKQELCSRRRTLVEGKGHWSNRWTNTPSLENVIAVDGGYVALTSGGVFYNLSGQGDLALAGVREQWFKGRAQWWSELDTLAQRHGSKSLVLIGLTNVSGDERLCAWYVGNRLLLADLGSATELRLLGATPDSEAAWLFDVASGEIYRQGFIDPQTLDAAFGEGSQLLQSEALPQPQREWAPWQFGELTVEGAGLRGVTLDGVVVVLRDGEPARITGVTREWVATQGGREIDGLRQLVARVPHSPLLSVEESGSLKWFVTGTERVIRVPKAAIPESFDVLGTQRQTNVLLHESSNGRLLALPDTGLGGPLSYVQRDGEVLVVESQESKVDDLVALMPDDVRVLVLRMGQGAVSYRLSRTAWLRIKSVVLDCRPPLGGPVTVPGKLVWELDEPDELLLSRVQEHLVILDPNSGHSLILRQVYAADVTLRGDVLLSFGEHRHYAVSTLVERLSALQDVSNGVTLQALLEVSPEVETNSVD</sequence>
<feature type="domain" description="TcdA/TcdB toxin pore forming" evidence="2">
    <location>
        <begin position="1064"/>
        <end position="1698"/>
    </location>
</feature>
<dbReference type="RefSeq" id="WP_003186253.1">
    <property type="nucleotide sequence ID" value="NZ_CM001558.1"/>
</dbReference>
<evidence type="ECO:0000259" key="2">
    <source>
        <dbReference type="Pfam" id="PF12920"/>
    </source>
</evidence>
<dbReference type="Pfam" id="PF12919">
    <property type="entry name" value="TcdA_TcdB"/>
    <property type="match status" value="1"/>
</dbReference>
<feature type="domain" description="GT44" evidence="1">
    <location>
        <begin position="125"/>
        <end position="506"/>
    </location>
</feature>
<dbReference type="EMBL" id="AGBM01000001">
    <property type="protein sequence ID" value="EJL03988.1"/>
    <property type="molecule type" value="Genomic_DNA"/>
</dbReference>
<dbReference type="Proteomes" id="UP000007289">
    <property type="component" value="Chromosome"/>
</dbReference>
<dbReference type="GO" id="GO:0016757">
    <property type="term" value="F:glycosyltransferase activity"/>
    <property type="evidence" value="ECO:0007669"/>
    <property type="project" value="InterPro"/>
</dbReference>
<accession>J2F4M7</accession>
<dbReference type="Gene3D" id="3.90.550.20">
    <property type="match status" value="1"/>
</dbReference>
<dbReference type="CDD" id="cd20495">
    <property type="entry name" value="C58_PaToxP-like"/>
    <property type="match status" value="1"/>
</dbReference>
<organism evidence="3">
    <name type="scientific">Pseudomonas fluorescens (strain Q2-87)</name>
    <dbReference type="NCBI Taxonomy" id="1038922"/>
    <lineage>
        <taxon>Bacteria</taxon>
        <taxon>Pseudomonadati</taxon>
        <taxon>Pseudomonadota</taxon>
        <taxon>Gammaproteobacteria</taxon>
        <taxon>Pseudomonadales</taxon>
        <taxon>Pseudomonadaceae</taxon>
        <taxon>Pseudomonas</taxon>
    </lineage>
</organism>
<dbReference type="InterPro" id="IPR024769">
    <property type="entry name" value="TcdA/TcdB_pore_forming"/>
</dbReference>
<dbReference type="PATRIC" id="fig|1038922.3.peg.459"/>
<gene>
    <name evidence="3" type="ORF">PflQ2_5060</name>
</gene>
<evidence type="ECO:0000259" key="1">
    <source>
        <dbReference type="Pfam" id="PF12919"/>
    </source>
</evidence>
<dbReference type="InterPro" id="IPR029044">
    <property type="entry name" value="Nucleotide-diphossugar_trans"/>
</dbReference>
<name>J2F4M7_PSEFQ</name>
<comment type="caution">
    <text evidence="3">The sequence shown here is derived from an EMBL/GenBank/DDBJ whole genome shotgun (WGS) entry which is preliminary data.</text>
</comment>
<dbReference type="HOGENOM" id="CLU_229658_0_0_6"/>